<dbReference type="Gene3D" id="2.60.120.10">
    <property type="entry name" value="Jelly Rolls"/>
    <property type="match status" value="1"/>
</dbReference>
<dbReference type="Pfam" id="PF05523">
    <property type="entry name" value="FdtA"/>
    <property type="match status" value="1"/>
</dbReference>
<dbReference type="CDD" id="cd20292">
    <property type="entry name" value="cupin_QdtA-like"/>
    <property type="match status" value="1"/>
</dbReference>
<keyword evidence="3" id="KW-1185">Reference proteome</keyword>
<name>A0A4P7W7F7_9BACT</name>
<dbReference type="KEGG" id="ddb:E7747_14440"/>
<dbReference type="InterPro" id="IPR011051">
    <property type="entry name" value="RmlC_Cupin_sf"/>
</dbReference>
<dbReference type="SUPFAM" id="SSF51182">
    <property type="entry name" value="RmlC-like cupins"/>
    <property type="match status" value="1"/>
</dbReference>
<evidence type="ECO:0000259" key="1">
    <source>
        <dbReference type="Pfam" id="PF05523"/>
    </source>
</evidence>
<evidence type="ECO:0000313" key="2">
    <source>
        <dbReference type="EMBL" id="QCD43365.1"/>
    </source>
</evidence>
<organism evidence="2 3">
    <name type="scientific">Duncaniella dubosii</name>
    <dbReference type="NCBI Taxonomy" id="2518971"/>
    <lineage>
        <taxon>Bacteria</taxon>
        <taxon>Pseudomonadati</taxon>
        <taxon>Bacteroidota</taxon>
        <taxon>Bacteroidia</taxon>
        <taxon>Bacteroidales</taxon>
        <taxon>Muribaculaceae</taxon>
        <taxon>Duncaniella</taxon>
    </lineage>
</organism>
<dbReference type="InterPro" id="IPR008894">
    <property type="entry name" value="QdtA_cupin_dom"/>
</dbReference>
<reference evidence="3" key="1">
    <citation type="submission" date="2019-02" db="EMBL/GenBank/DDBJ databases">
        <title>Isolation and identification of novel species under the genus Muribaculum.</title>
        <authorList>
            <person name="Miyake S."/>
            <person name="Ding Y."/>
            <person name="Low A."/>
            <person name="Soh M."/>
            <person name="Seedorf H."/>
        </authorList>
    </citation>
    <scope>NUCLEOTIDE SEQUENCE [LARGE SCALE GENOMIC DNA]</scope>
    <source>
        <strain evidence="3">H5</strain>
    </source>
</reference>
<gene>
    <name evidence="2" type="ORF">E7747_14440</name>
</gene>
<evidence type="ECO:0000313" key="3">
    <source>
        <dbReference type="Proteomes" id="UP000297149"/>
    </source>
</evidence>
<dbReference type="AlphaFoldDB" id="A0A4P7W7F7"/>
<dbReference type="EMBL" id="CP039396">
    <property type="protein sequence ID" value="QCD43365.1"/>
    <property type="molecule type" value="Genomic_DNA"/>
</dbReference>
<sequence length="140" mass="16248">MDIDKPCLIQLPRIYDPRGSLTFVQDNDQIPFEIARCYWTYDVPAGEARGGHSHKEAKSLLVAVNGCFNVNLYDGFTWMTYTLNRPFEGLYIPPGYWRTLDNFASGSVCLVMTSILYDPDEYIRDYEEFKRLAVESDRRI</sequence>
<accession>A0A4P7W7F7</accession>
<dbReference type="RefSeq" id="WP_123615232.1">
    <property type="nucleotide sequence ID" value="NZ_CAXHQF010000017.1"/>
</dbReference>
<proteinExistence type="predicted"/>
<dbReference type="InterPro" id="IPR014710">
    <property type="entry name" value="RmlC-like_jellyroll"/>
</dbReference>
<feature type="domain" description="Sugar 3,4-ketoisomerase QdtA cupin" evidence="1">
    <location>
        <begin position="8"/>
        <end position="132"/>
    </location>
</feature>
<dbReference type="Proteomes" id="UP000297149">
    <property type="component" value="Chromosome"/>
</dbReference>
<protein>
    <submittedName>
        <fullName evidence="2">WxcM-like domain-containing protein</fullName>
    </submittedName>
</protein>